<dbReference type="AlphaFoldDB" id="A0A4V6DXQ7"/>
<evidence type="ECO:0000313" key="3">
    <source>
        <dbReference type="Proteomes" id="UP000308133"/>
    </source>
</evidence>
<comment type="caution">
    <text evidence="2">The sequence shown here is derived from an EMBL/GenBank/DDBJ whole genome shotgun (WGS) entry which is preliminary data.</text>
</comment>
<evidence type="ECO:0000256" key="1">
    <source>
        <dbReference type="SAM" id="SignalP"/>
    </source>
</evidence>
<organism evidence="2 3">
    <name type="scientific">Elsinoe australis</name>
    <dbReference type="NCBI Taxonomy" id="40998"/>
    <lineage>
        <taxon>Eukaryota</taxon>
        <taxon>Fungi</taxon>
        <taxon>Dikarya</taxon>
        <taxon>Ascomycota</taxon>
        <taxon>Pezizomycotina</taxon>
        <taxon>Dothideomycetes</taxon>
        <taxon>Dothideomycetidae</taxon>
        <taxon>Myriangiales</taxon>
        <taxon>Elsinoaceae</taxon>
        <taxon>Elsinoe</taxon>
    </lineage>
</organism>
<accession>A0A4V6DXQ7</accession>
<name>A0A4V6DXQ7_9PEZI</name>
<feature type="signal peptide" evidence="1">
    <location>
        <begin position="1"/>
        <end position="17"/>
    </location>
</feature>
<proteinExistence type="predicted"/>
<reference evidence="2 3" key="1">
    <citation type="submission" date="2018-02" db="EMBL/GenBank/DDBJ databases">
        <title>Draft genome sequences of Elsinoe sp., causing black scab on jojoba.</title>
        <authorList>
            <person name="Stodart B."/>
            <person name="Jeffress S."/>
            <person name="Ash G."/>
            <person name="Arun Chinnappa K."/>
        </authorList>
    </citation>
    <scope>NUCLEOTIDE SEQUENCE [LARGE SCALE GENOMIC DNA]</scope>
    <source>
        <strain evidence="2 3">Hillstone_2</strain>
    </source>
</reference>
<dbReference type="Proteomes" id="UP000308133">
    <property type="component" value="Unassembled WGS sequence"/>
</dbReference>
<feature type="chain" id="PRO_5021000348" evidence="1">
    <location>
        <begin position="18"/>
        <end position="160"/>
    </location>
</feature>
<evidence type="ECO:0000313" key="2">
    <source>
        <dbReference type="EMBL" id="TKX26602.1"/>
    </source>
</evidence>
<dbReference type="EMBL" id="PTQR01000012">
    <property type="protein sequence ID" value="TKX26602.1"/>
    <property type="molecule type" value="Genomic_DNA"/>
</dbReference>
<keyword evidence="1" id="KW-0732">Signal</keyword>
<sequence length="160" mass="16881">MLPTTLTLLLITSLTTALVLPRAGGPAYTPIPTTCSVPNPLPPMAPGVPATNFSTNGLAPSPSFRVAHLIYQFYLPSPDSTDSTNIAERWEGCLEQCNGLSGCVAAFMADGMRTPKGWYGTNGGVESRGCLMFNGTLAEGDFVTRENVRRATAGNIVCPE</sequence>
<protein>
    <submittedName>
        <fullName evidence="2">Uncharacterized protein</fullName>
    </submittedName>
</protein>
<gene>
    <name evidence="2" type="ORF">C1H76_1134</name>
</gene>